<dbReference type="InterPro" id="IPR036271">
    <property type="entry name" value="Tet_transcr_reg_TetR-rel_C_sf"/>
</dbReference>
<organism evidence="5 7">
    <name type="scientific">Mycobacterium intracellulare subsp. chimaera</name>
    <dbReference type="NCBI Taxonomy" id="222805"/>
    <lineage>
        <taxon>Bacteria</taxon>
        <taxon>Bacillati</taxon>
        <taxon>Actinomycetota</taxon>
        <taxon>Actinomycetes</taxon>
        <taxon>Mycobacteriales</taxon>
        <taxon>Mycobacteriaceae</taxon>
        <taxon>Mycobacterium</taxon>
        <taxon>Mycobacterium avium complex (MAC)</taxon>
    </lineage>
</organism>
<dbReference type="GO" id="GO:0000976">
    <property type="term" value="F:transcription cis-regulatory region binding"/>
    <property type="evidence" value="ECO:0007669"/>
    <property type="project" value="TreeGrafter"/>
</dbReference>
<dbReference type="Pfam" id="PF00440">
    <property type="entry name" value="TetR_N"/>
    <property type="match status" value="1"/>
</dbReference>
<dbReference type="AlphaFoldDB" id="A0A220XW68"/>
<dbReference type="Gene3D" id="1.10.357.10">
    <property type="entry name" value="Tetracycline Repressor, domain 2"/>
    <property type="match status" value="1"/>
</dbReference>
<dbReference type="RefSeq" id="WP_172417526.1">
    <property type="nucleotide sequence ID" value="NZ_CP012885.2"/>
</dbReference>
<feature type="domain" description="HTH tetR-type" evidence="4">
    <location>
        <begin position="23"/>
        <end position="82"/>
    </location>
</feature>
<keyword evidence="1 2" id="KW-0238">DNA-binding</keyword>
<feature type="DNA-binding region" description="H-T-H motif" evidence="2">
    <location>
        <begin position="45"/>
        <end position="64"/>
    </location>
</feature>
<protein>
    <submittedName>
        <fullName evidence="5">TetR family transcriptional regulator</fullName>
    </submittedName>
    <submittedName>
        <fullName evidence="6">TetR/AcrR family transcriptional regulator</fullName>
    </submittedName>
</protein>
<dbReference type="PANTHER" id="PTHR30055:SF227">
    <property type="entry name" value="TRANSCRIPTIONAL REGULATORY PROTEIN (PROBABLY TETR-FAMILY)-RELATED"/>
    <property type="match status" value="1"/>
</dbReference>
<evidence type="ECO:0000313" key="8">
    <source>
        <dbReference type="Proteomes" id="UP001529272"/>
    </source>
</evidence>
<dbReference type="EMBL" id="JASZZX010000014">
    <property type="protein sequence ID" value="MDM3927534.1"/>
    <property type="molecule type" value="Genomic_DNA"/>
</dbReference>
<proteinExistence type="predicted"/>
<evidence type="ECO:0000313" key="6">
    <source>
        <dbReference type="EMBL" id="MDM3927534.1"/>
    </source>
</evidence>
<dbReference type="PROSITE" id="PS50977">
    <property type="entry name" value="HTH_TETR_2"/>
    <property type="match status" value="1"/>
</dbReference>
<keyword evidence="8" id="KW-1185">Reference proteome</keyword>
<dbReference type="InterPro" id="IPR045823">
    <property type="entry name" value="TetR_C_32"/>
</dbReference>
<dbReference type="Pfam" id="PF19344">
    <property type="entry name" value="TetR_C_32"/>
    <property type="match status" value="1"/>
</dbReference>
<dbReference type="SUPFAM" id="SSF46689">
    <property type="entry name" value="Homeodomain-like"/>
    <property type="match status" value="1"/>
</dbReference>
<evidence type="ECO:0000313" key="5">
    <source>
        <dbReference type="EMBL" id="ASL15803.1"/>
    </source>
</evidence>
<sequence length="213" mass="22876">MRPSRPPAKRSRGRPAGSRVDPGARRSELLDAAERVIRAKGPSAGLVDIAGEAGFVRSAVYAMYPGRDALLAELSKRTSQRLLAEITTRAAGSTDLRERMALFFDVISAWMEAEPNLYRALTGDPSTSVFEQLAGAVEWMLASSSGSEAARMAAAPWSRAIVGSAVAAAEWWCRTGTMPREALVEHLTALCWDGGAALPFNADDIKTIDNAQR</sequence>
<dbReference type="Proteomes" id="UP001529272">
    <property type="component" value="Unassembled WGS sequence"/>
</dbReference>
<feature type="region of interest" description="Disordered" evidence="3">
    <location>
        <begin position="1"/>
        <end position="24"/>
    </location>
</feature>
<reference evidence="5 7" key="1">
    <citation type="journal article" date="2017" name="Lancet Infect. Dis.">
        <title>Global outbreak of severe Mycobacterium chimaera disease after cardiac surgery: a molecular epidemiological study.</title>
        <authorList>
            <person name="van Ingen J."/>
            <person name="Kohl T."/>
            <person name="Kranzer K."/>
            <person name="Hasse B."/>
            <person name="Keller P."/>
            <person name="Szafranska A."/>
            <person name="Hillemann D."/>
            <person name="Chand M."/>
            <person name="Schreiber P."/>
            <person name="Sommerstein R."/>
            <person name="Berger C."/>
            <person name="Genoni M."/>
            <person name="Ruegg C."/>
            <person name="Troillet N."/>
            <person name="Widmer A.F."/>
            <person name="Becker S.L."/>
            <person name="Herrmann M."/>
            <person name="Eckmanns T."/>
            <person name="Haller S."/>
            <person name="Hoeller C."/>
            <person name="Debast S.B."/>
            <person name="Wolfhagen M.J."/>
            <person name="Hopman J."/>
            <person name="Kluytmans J."/>
            <person name="Langelaar M."/>
            <person name="Notermans D.W."/>
            <person name="ten Oever J."/>
            <person name="van den Barselaar P."/>
            <person name="Vonk A.B.A."/>
            <person name="Vos M.C."/>
            <person name="Ahmed N."/>
            <person name="Brown T."/>
            <person name="Crook D."/>
            <person name="Lamagni T."/>
            <person name="Phin N."/>
            <person name="Smith E.G."/>
            <person name="Zambon M."/>
            <person name="Serr A."/>
            <person name="Goetting T."/>
            <person name="Ebner W."/>
            <person name="Thuermer A."/>
            <person name="Utpatel C."/>
            <person name="Sproer C."/>
            <person name="Bunk B."/>
            <person name="Nubel U."/>
            <person name="Bloemberg G."/>
            <person name="Bottger E."/>
            <person name="Niemann S."/>
            <person name="Wagner D."/>
            <person name="Sax H."/>
        </authorList>
    </citation>
    <scope>NUCLEOTIDE SEQUENCE [LARGE SCALE GENOMIC DNA]</scope>
    <source>
        <strain evidence="5 7">ZUERICH-2</strain>
    </source>
</reference>
<dbReference type="GO" id="GO:0003700">
    <property type="term" value="F:DNA-binding transcription factor activity"/>
    <property type="evidence" value="ECO:0007669"/>
    <property type="project" value="TreeGrafter"/>
</dbReference>
<dbReference type="PANTHER" id="PTHR30055">
    <property type="entry name" value="HTH-TYPE TRANSCRIPTIONAL REGULATOR RUTR"/>
    <property type="match status" value="1"/>
</dbReference>
<accession>A0A220XW68</accession>
<reference evidence="6" key="3">
    <citation type="submission" date="2023-06" db="EMBL/GenBank/DDBJ databases">
        <authorList>
            <person name="Spilker T."/>
        </authorList>
    </citation>
    <scope>NUCLEOTIDE SEQUENCE</scope>
    <source>
        <strain evidence="6">FLAC1071</strain>
    </source>
</reference>
<gene>
    <name evidence="5" type="ORF">MYCOZU2_03418</name>
    <name evidence="6" type="ORF">QRB35_16105</name>
</gene>
<dbReference type="EMBL" id="CP015267">
    <property type="protein sequence ID" value="ASL15803.1"/>
    <property type="molecule type" value="Genomic_DNA"/>
</dbReference>
<evidence type="ECO:0000259" key="4">
    <source>
        <dbReference type="PROSITE" id="PS50977"/>
    </source>
</evidence>
<evidence type="ECO:0000256" key="2">
    <source>
        <dbReference type="PROSITE-ProRule" id="PRU00335"/>
    </source>
</evidence>
<dbReference type="Proteomes" id="UP000198286">
    <property type="component" value="Chromosome"/>
</dbReference>
<dbReference type="InterPro" id="IPR001647">
    <property type="entry name" value="HTH_TetR"/>
</dbReference>
<name>A0A220XW68_MYCIT</name>
<evidence type="ECO:0000256" key="1">
    <source>
        <dbReference type="ARBA" id="ARBA00023125"/>
    </source>
</evidence>
<dbReference type="InterPro" id="IPR050109">
    <property type="entry name" value="HTH-type_TetR-like_transc_reg"/>
</dbReference>
<dbReference type="InterPro" id="IPR009057">
    <property type="entry name" value="Homeodomain-like_sf"/>
</dbReference>
<evidence type="ECO:0000256" key="3">
    <source>
        <dbReference type="SAM" id="MobiDB-lite"/>
    </source>
</evidence>
<dbReference type="SUPFAM" id="SSF48498">
    <property type="entry name" value="Tetracyclin repressor-like, C-terminal domain"/>
    <property type="match status" value="1"/>
</dbReference>
<reference evidence="6" key="2">
    <citation type="submission" date="2023-06" db="EMBL/GenBank/DDBJ databases">
        <title>Itaconate inhibition of nontuberculous mycobacteria.</title>
        <authorList>
            <person name="Breen P."/>
            <person name="Zimbric M."/>
            <person name="Caverly L."/>
        </authorList>
    </citation>
    <scope>NUCLEOTIDE SEQUENCE</scope>
    <source>
        <strain evidence="6">FLAC1071</strain>
    </source>
</reference>
<evidence type="ECO:0000313" key="7">
    <source>
        <dbReference type="Proteomes" id="UP000198286"/>
    </source>
</evidence>